<name>A0A2C5ZEX4_9HYPO</name>
<dbReference type="Pfam" id="PF17784">
    <property type="entry name" value="Sulfotransfer_4"/>
    <property type="match status" value="1"/>
</dbReference>
<dbReference type="Proteomes" id="UP000226431">
    <property type="component" value="Unassembled WGS sequence"/>
</dbReference>
<dbReference type="PANTHER" id="PTHR36978:SF4">
    <property type="entry name" value="P-LOOP CONTAINING NUCLEOSIDE TRIPHOSPHATE HYDROLASE PROTEIN"/>
    <property type="match status" value="1"/>
</dbReference>
<protein>
    <recommendedName>
        <fullName evidence="4">NAD dependent epimerase/dehydratase</fullName>
    </recommendedName>
</protein>
<dbReference type="SUPFAM" id="SSF52540">
    <property type="entry name" value="P-loop containing nucleoside triphosphate hydrolases"/>
    <property type="match status" value="1"/>
</dbReference>
<sequence length="289" mass="32821">MASSPPSKRVVPFRVIVCGLHRTGTKSIRAALRQLGFHDCYHFLSVTEQGSNHAKLWVRALEAKYAGKGSFSKADWDELLGNYQACVDVPAVLFSTDLAELYPDAKVVILNRDPEKWYDSALNSVNISLTMDSLFVRLTKLYCRLFDVHSRDVTKVITAIFTERMDFDMVREKDKAIAWFEAQYDEFRSRIPPERRIEYRVQDGWKPLCQHLGVDVPTVKDADGNIVEAPFPRVNDRQEFFTVRDMLTRQALERANTNALAMVGKMALIGGLVYVAIWLQTVLAPASSK</sequence>
<proteinExistence type="predicted"/>
<evidence type="ECO:0000313" key="3">
    <source>
        <dbReference type="Proteomes" id="UP000226431"/>
    </source>
</evidence>
<dbReference type="EMBL" id="NJES01000086">
    <property type="protein sequence ID" value="PHH78272.1"/>
    <property type="molecule type" value="Genomic_DNA"/>
</dbReference>
<keyword evidence="1" id="KW-0812">Transmembrane</keyword>
<dbReference type="PANTHER" id="PTHR36978">
    <property type="entry name" value="P-LOOP CONTAINING NUCLEOTIDE TRIPHOSPHATE HYDROLASE"/>
    <property type="match status" value="1"/>
</dbReference>
<evidence type="ECO:0008006" key="4">
    <source>
        <dbReference type="Google" id="ProtNLM"/>
    </source>
</evidence>
<evidence type="ECO:0000313" key="2">
    <source>
        <dbReference type="EMBL" id="PHH78272.1"/>
    </source>
</evidence>
<dbReference type="STRING" id="2004952.A0A2C5ZEX4"/>
<dbReference type="Gene3D" id="3.40.50.300">
    <property type="entry name" value="P-loop containing nucleotide triphosphate hydrolases"/>
    <property type="match status" value="1"/>
</dbReference>
<dbReference type="AlphaFoldDB" id="A0A2C5ZEX4"/>
<feature type="transmembrane region" description="Helical" evidence="1">
    <location>
        <begin position="259"/>
        <end position="279"/>
    </location>
</feature>
<dbReference type="InterPro" id="IPR040632">
    <property type="entry name" value="Sulfotransfer_4"/>
</dbReference>
<accession>A0A2C5ZEX4</accession>
<keyword evidence="3" id="KW-1185">Reference proteome</keyword>
<organism evidence="2 3">
    <name type="scientific">Ophiocordyceps camponoti-rufipedis</name>
    <dbReference type="NCBI Taxonomy" id="2004952"/>
    <lineage>
        <taxon>Eukaryota</taxon>
        <taxon>Fungi</taxon>
        <taxon>Dikarya</taxon>
        <taxon>Ascomycota</taxon>
        <taxon>Pezizomycotina</taxon>
        <taxon>Sordariomycetes</taxon>
        <taxon>Hypocreomycetidae</taxon>
        <taxon>Hypocreales</taxon>
        <taxon>Ophiocordycipitaceae</taxon>
        <taxon>Ophiocordyceps</taxon>
    </lineage>
</organism>
<comment type="caution">
    <text evidence="2">The sequence shown here is derived from an EMBL/GenBank/DDBJ whole genome shotgun (WGS) entry which is preliminary data.</text>
</comment>
<gene>
    <name evidence="2" type="ORF">CDD80_7145</name>
</gene>
<keyword evidence="1" id="KW-1133">Transmembrane helix</keyword>
<reference evidence="2 3" key="1">
    <citation type="submission" date="2017-06" db="EMBL/GenBank/DDBJ databases">
        <title>Ant-infecting Ophiocordyceps genomes reveal a high diversity of potential behavioral manipulation genes and a possible major role for enterotoxins.</title>
        <authorList>
            <person name="De Bekker C."/>
            <person name="Evans H.C."/>
            <person name="Brachmann A."/>
            <person name="Hughes D.P."/>
        </authorList>
    </citation>
    <scope>NUCLEOTIDE SEQUENCE [LARGE SCALE GENOMIC DNA]</scope>
    <source>
        <strain evidence="2 3">Map16</strain>
    </source>
</reference>
<keyword evidence="1" id="KW-0472">Membrane</keyword>
<dbReference type="OrthoDB" id="408152at2759"/>
<evidence type="ECO:0000256" key="1">
    <source>
        <dbReference type="SAM" id="Phobius"/>
    </source>
</evidence>
<dbReference type="InterPro" id="IPR027417">
    <property type="entry name" value="P-loop_NTPase"/>
</dbReference>